<keyword evidence="1" id="KW-1133">Transmembrane helix</keyword>
<name>F0R5R0_PHOSB</name>
<reference evidence="2 3" key="1">
    <citation type="journal article" date="2011" name="Stand. Genomic Sci.">
        <title>Complete genome sequence of Bacteroides salanitronis type strain (BL78).</title>
        <authorList>
            <person name="Gronow S."/>
            <person name="Held B."/>
            <person name="Lucas S."/>
            <person name="Lapidus A."/>
            <person name="Del Rio T.G."/>
            <person name="Nolan M."/>
            <person name="Tice H."/>
            <person name="Deshpande S."/>
            <person name="Cheng J.F."/>
            <person name="Pitluck S."/>
            <person name="Liolios K."/>
            <person name="Pagani I."/>
            <person name="Ivanova N."/>
            <person name="Mavromatis K."/>
            <person name="Pati A."/>
            <person name="Tapia R."/>
            <person name="Han C."/>
            <person name="Goodwin L."/>
            <person name="Chen A."/>
            <person name="Palaniappan K."/>
            <person name="Land M."/>
            <person name="Hauser L."/>
            <person name="Chang Y.J."/>
            <person name="Jeffries C.D."/>
            <person name="Brambilla E.M."/>
            <person name="Rohde M."/>
            <person name="Goker M."/>
            <person name="Detter J.C."/>
            <person name="Woyke T."/>
            <person name="Bristow J."/>
            <person name="Markowitz V."/>
            <person name="Hugenholtz P."/>
            <person name="Kyrpides N.C."/>
            <person name="Klenk H.P."/>
            <person name="Eisen J.A."/>
        </authorList>
    </citation>
    <scope>NUCLEOTIDE SEQUENCE [LARGE SCALE GENOMIC DNA]</scope>
    <source>
        <strain evidence="2 3">DSM 18170</strain>
    </source>
</reference>
<protein>
    <submittedName>
        <fullName evidence="2">Uncharacterized protein</fullName>
    </submittedName>
</protein>
<dbReference type="HOGENOM" id="CLU_2505896_0_0_10"/>
<gene>
    <name evidence="2" type="ordered locus">Bacsa_2251</name>
</gene>
<dbReference type="RefSeq" id="WP_013618227.1">
    <property type="nucleotide sequence ID" value="NC_015164.1"/>
</dbReference>
<evidence type="ECO:0000256" key="1">
    <source>
        <dbReference type="SAM" id="Phobius"/>
    </source>
</evidence>
<feature type="transmembrane region" description="Helical" evidence="1">
    <location>
        <begin position="7"/>
        <end position="28"/>
    </location>
</feature>
<feature type="transmembrane region" description="Helical" evidence="1">
    <location>
        <begin position="62"/>
        <end position="79"/>
    </location>
</feature>
<accession>F0R5R0</accession>
<dbReference type="STRING" id="667015.Bacsa_2251"/>
<dbReference type="KEGG" id="bsa:Bacsa_2251"/>
<keyword evidence="3" id="KW-1185">Reference proteome</keyword>
<proteinExistence type="predicted"/>
<dbReference type="Proteomes" id="UP000007486">
    <property type="component" value="Chromosome"/>
</dbReference>
<dbReference type="AlphaFoldDB" id="F0R5R0"/>
<dbReference type="EMBL" id="CP002530">
    <property type="protein sequence ID" value="ADY36800.1"/>
    <property type="molecule type" value="Genomic_DNA"/>
</dbReference>
<organism evidence="2 3">
    <name type="scientific">Phocaeicola salanitronis (strain DSM 18170 / JCM 13657 / CCUG 60908 / BL78)</name>
    <name type="common">Bacteroides salanitronis</name>
    <dbReference type="NCBI Taxonomy" id="667015"/>
    <lineage>
        <taxon>Bacteria</taxon>
        <taxon>Pseudomonadati</taxon>
        <taxon>Bacteroidota</taxon>
        <taxon>Bacteroidia</taxon>
        <taxon>Bacteroidales</taxon>
        <taxon>Bacteroidaceae</taxon>
        <taxon>Phocaeicola</taxon>
    </lineage>
</organism>
<sequence>MKIVRIIFLIISIVLSLLLGYSIINMYVSLKYEIDEWRGEGVVPYELARFYMLQYILTLKEFLIYVIVTISVIIGFHVVKKKIDS</sequence>
<keyword evidence="1" id="KW-0472">Membrane</keyword>
<evidence type="ECO:0000313" key="2">
    <source>
        <dbReference type="EMBL" id="ADY36800.1"/>
    </source>
</evidence>
<evidence type="ECO:0000313" key="3">
    <source>
        <dbReference type="Proteomes" id="UP000007486"/>
    </source>
</evidence>
<keyword evidence="1" id="KW-0812">Transmembrane</keyword>